<reference evidence="7" key="1">
    <citation type="submission" date="2019-08" db="EMBL/GenBank/DDBJ databases">
        <authorList>
            <person name="Kucharzyk K."/>
            <person name="Murdoch R.W."/>
            <person name="Higgins S."/>
            <person name="Loffler F."/>
        </authorList>
    </citation>
    <scope>NUCLEOTIDE SEQUENCE</scope>
</reference>
<evidence type="ECO:0000256" key="3">
    <source>
        <dbReference type="ARBA" id="ARBA00022989"/>
    </source>
</evidence>
<evidence type="ECO:0000256" key="4">
    <source>
        <dbReference type="ARBA" id="ARBA00023136"/>
    </source>
</evidence>
<keyword evidence="2 5" id="KW-0812">Transmembrane</keyword>
<dbReference type="AlphaFoldDB" id="A0A645BRL0"/>
<evidence type="ECO:0000256" key="1">
    <source>
        <dbReference type="ARBA" id="ARBA00004141"/>
    </source>
</evidence>
<dbReference type="GO" id="GO:0016020">
    <property type="term" value="C:membrane"/>
    <property type="evidence" value="ECO:0007669"/>
    <property type="project" value="UniProtKB-SubCell"/>
</dbReference>
<proteinExistence type="predicted"/>
<protein>
    <recommendedName>
        <fullName evidence="6">ABC-2 type transporter transmembrane domain-containing protein</fullName>
    </recommendedName>
</protein>
<evidence type="ECO:0000256" key="5">
    <source>
        <dbReference type="SAM" id="Phobius"/>
    </source>
</evidence>
<keyword evidence="4 5" id="KW-0472">Membrane</keyword>
<feature type="transmembrane region" description="Helical" evidence="5">
    <location>
        <begin position="59"/>
        <end position="83"/>
    </location>
</feature>
<feature type="transmembrane region" description="Helical" evidence="5">
    <location>
        <begin position="170"/>
        <end position="192"/>
    </location>
</feature>
<feature type="transmembrane region" description="Helical" evidence="5">
    <location>
        <begin position="198"/>
        <end position="223"/>
    </location>
</feature>
<organism evidence="7">
    <name type="scientific">bioreactor metagenome</name>
    <dbReference type="NCBI Taxonomy" id="1076179"/>
    <lineage>
        <taxon>unclassified sequences</taxon>
        <taxon>metagenomes</taxon>
        <taxon>ecological metagenomes</taxon>
    </lineage>
</organism>
<comment type="subcellular location">
    <subcellularLocation>
        <location evidence="1">Membrane</location>
        <topology evidence="1">Multi-pass membrane protein</topology>
    </subcellularLocation>
</comment>
<name>A0A645BRL0_9ZZZZ</name>
<feature type="domain" description="ABC-2 type transporter transmembrane" evidence="6">
    <location>
        <begin position="53"/>
        <end position="220"/>
    </location>
</feature>
<dbReference type="GO" id="GO:0140359">
    <property type="term" value="F:ABC-type transporter activity"/>
    <property type="evidence" value="ECO:0007669"/>
    <property type="project" value="InterPro"/>
</dbReference>
<accession>A0A645BRL0</accession>
<feature type="transmembrane region" description="Helical" evidence="5">
    <location>
        <begin position="20"/>
        <end position="39"/>
    </location>
</feature>
<dbReference type="Pfam" id="PF12698">
    <property type="entry name" value="ABC2_membrane_3"/>
    <property type="match status" value="1"/>
</dbReference>
<sequence length="236" mass="26757">MKAMIAAVRMLVTAICQDRLLVLIASAPLLAMLFFRFGLPLADQQLELYFHQSLSPYYLVFDLVLAVLPSFMNCFIAAMVILTERDDHTMIYYLITPLGRLGYLISRLVFPAMLSIPETLLILLIGNISGLSVIQAFSASILAAMMSILLTLLIVVYSRNKVEGMAVAKLSGMLLVGLFVPFFIHDQFAYIFSILPSYWLALLFMEQNLLNLIPYCGLLLAAYRWLYRRFSRQFSE</sequence>
<evidence type="ECO:0000313" key="7">
    <source>
        <dbReference type="EMBL" id="MPM68070.1"/>
    </source>
</evidence>
<gene>
    <name evidence="7" type="ORF">SDC9_115001</name>
</gene>
<feature type="transmembrane region" description="Helical" evidence="5">
    <location>
        <begin position="104"/>
        <end position="125"/>
    </location>
</feature>
<dbReference type="InterPro" id="IPR013525">
    <property type="entry name" value="ABC2_TM"/>
</dbReference>
<evidence type="ECO:0000256" key="2">
    <source>
        <dbReference type="ARBA" id="ARBA00022692"/>
    </source>
</evidence>
<dbReference type="EMBL" id="VSSQ01022043">
    <property type="protein sequence ID" value="MPM68070.1"/>
    <property type="molecule type" value="Genomic_DNA"/>
</dbReference>
<keyword evidence="3 5" id="KW-1133">Transmembrane helix</keyword>
<feature type="transmembrane region" description="Helical" evidence="5">
    <location>
        <begin position="137"/>
        <end position="158"/>
    </location>
</feature>
<comment type="caution">
    <text evidence="7">The sequence shown here is derived from an EMBL/GenBank/DDBJ whole genome shotgun (WGS) entry which is preliminary data.</text>
</comment>
<evidence type="ECO:0000259" key="6">
    <source>
        <dbReference type="Pfam" id="PF12698"/>
    </source>
</evidence>